<accession>A0A2A7MHV8</accession>
<protein>
    <submittedName>
        <fullName evidence="4">XRE family transcriptional regulator</fullName>
    </submittedName>
</protein>
<evidence type="ECO:0000313" key="3">
    <source>
        <dbReference type="EMBL" id="CAI3675021.1"/>
    </source>
</evidence>
<dbReference type="InterPro" id="IPR010982">
    <property type="entry name" value="Lambda_DNA-bd_dom_sf"/>
</dbReference>
<dbReference type="EMBL" id="CAKJVE010000004">
    <property type="protein sequence ID" value="CAG9708300.1"/>
    <property type="molecule type" value="Genomic_DNA"/>
</dbReference>
<dbReference type="RefSeq" id="WP_058295443.1">
    <property type="nucleotide sequence ID" value="NZ_CAKJVD010000050.1"/>
</dbReference>
<proteinExistence type="predicted"/>
<dbReference type="Proteomes" id="UP001189143">
    <property type="component" value="Unassembled WGS sequence"/>
</dbReference>
<dbReference type="EMBL" id="CAMTCP010000270">
    <property type="protein sequence ID" value="CAI3675021.1"/>
    <property type="molecule type" value="Genomic_DNA"/>
</dbReference>
<dbReference type="SUPFAM" id="SSF47413">
    <property type="entry name" value="lambda repressor-like DNA-binding domains"/>
    <property type="match status" value="1"/>
</dbReference>
<dbReference type="AlphaFoldDB" id="A0A2A7MHV8"/>
<dbReference type="GeneID" id="68877719"/>
<dbReference type="CDD" id="cd00093">
    <property type="entry name" value="HTH_XRE"/>
    <property type="match status" value="1"/>
</dbReference>
<dbReference type="EMBL" id="PDCJ01000001">
    <property type="protein sequence ID" value="PEG31285.1"/>
    <property type="molecule type" value="Genomic_DNA"/>
</dbReference>
<dbReference type="Proteomes" id="UP000220840">
    <property type="component" value="Unassembled WGS sequence"/>
</dbReference>
<dbReference type="InterPro" id="IPR001387">
    <property type="entry name" value="Cro/C1-type_HTH"/>
</dbReference>
<evidence type="ECO:0000313" key="5">
    <source>
        <dbReference type="EMBL" id="VCT84720.1"/>
    </source>
</evidence>
<dbReference type="Proteomes" id="UP000431451">
    <property type="component" value="Unassembled WGS sequence"/>
</dbReference>
<dbReference type="GO" id="GO:0003677">
    <property type="term" value="F:DNA binding"/>
    <property type="evidence" value="ECO:0007669"/>
    <property type="project" value="InterPro"/>
</dbReference>
<dbReference type="STRING" id="137838.GCA_001458595_02685"/>
<evidence type="ECO:0000313" key="1">
    <source>
        <dbReference type="EMBL" id="CAG9702280.1"/>
    </source>
</evidence>
<dbReference type="Proteomes" id="UP000789738">
    <property type="component" value="Unassembled WGS sequence"/>
</dbReference>
<keyword evidence="6" id="KW-1185">Reference proteome</keyword>
<reference evidence="5 7" key="2">
    <citation type="submission" date="2018-06" db="EMBL/GenBank/DDBJ databases">
        <authorList>
            <consortium name="IHU Genomes"/>
        </authorList>
    </citation>
    <scope>NUCLEOTIDE SEQUENCE [LARGE SCALE GENOMIC DNA]</scope>
    <source>
        <strain evidence="5 7">NEC25</strain>
    </source>
</reference>
<sequence>MNNNKPYEDFKKFLSKMKITQKKLAEILGKSLSFINKALNGRGADFSSRDSVIIKLRFNIVLYDYL</sequence>
<reference evidence="3" key="4">
    <citation type="submission" date="2022-10" db="EMBL/GenBank/DDBJ databases">
        <authorList>
            <person name="Aires J."/>
            <person name="Mesa V."/>
        </authorList>
    </citation>
    <scope>NUCLEOTIDE SEQUENCE</scope>
    <source>
        <strain evidence="3">Clostridium neonatale JD116</strain>
    </source>
</reference>
<evidence type="ECO:0000313" key="2">
    <source>
        <dbReference type="EMBL" id="CAG9708300.1"/>
    </source>
</evidence>
<dbReference type="EMBL" id="UWJD01000002">
    <property type="protein sequence ID" value="VCT84720.1"/>
    <property type="molecule type" value="Genomic_DNA"/>
</dbReference>
<organism evidence="4 6">
    <name type="scientific">Clostridium neonatale</name>
    <dbReference type="NCBI Taxonomy" id="137838"/>
    <lineage>
        <taxon>Bacteria</taxon>
        <taxon>Bacillati</taxon>
        <taxon>Bacillota</taxon>
        <taxon>Clostridia</taxon>
        <taxon>Eubacteriales</taxon>
        <taxon>Clostridiaceae</taxon>
        <taxon>Clostridium</taxon>
    </lineage>
</organism>
<dbReference type="OrthoDB" id="1921450at2"/>
<dbReference type="EMBL" id="CAKJVE010000002">
    <property type="protein sequence ID" value="CAG9702280.1"/>
    <property type="molecule type" value="Genomic_DNA"/>
</dbReference>
<evidence type="ECO:0000313" key="6">
    <source>
        <dbReference type="Proteomes" id="UP000220840"/>
    </source>
</evidence>
<gene>
    <name evidence="3" type="ORF">CNEO2_60108</name>
    <name evidence="1" type="ORF">CNEO_20022</name>
    <name evidence="2" type="ORF">CNEO_43510</name>
    <name evidence="5" type="ORF">CNEONATNEC25_02320</name>
    <name evidence="4" type="ORF">CQ394_06070</name>
</gene>
<reference evidence="4 6" key="1">
    <citation type="submission" date="2017-10" db="EMBL/GenBank/DDBJ databases">
        <title>Effective Description of Clostridium neonatale sp. nov. linked to necrotizing enterocolitis in neonates and a clarification of species assignable to the genus Clostridium (Prazmowski 1880) emend. Lawson and Rainey 2016.</title>
        <authorList>
            <person name="Bernard K."/>
            <person name="Burdz T."/>
            <person name="Wiebe D."/>
            <person name="Balcewich B."/>
            <person name="Alfa M."/>
            <person name="Bernier A.-M."/>
        </authorList>
    </citation>
    <scope>NUCLEOTIDE SEQUENCE [LARGE SCALE GENOMIC DNA]</scope>
    <source>
        <strain evidence="4 6">LCDC99A005</strain>
    </source>
</reference>
<name>A0A2A7MHV8_9CLOT</name>
<evidence type="ECO:0000313" key="4">
    <source>
        <dbReference type="EMBL" id="PEG31285.1"/>
    </source>
</evidence>
<evidence type="ECO:0000313" key="7">
    <source>
        <dbReference type="Proteomes" id="UP000431451"/>
    </source>
</evidence>
<reference evidence="1" key="3">
    <citation type="submission" date="2021-10" db="EMBL/GenBank/DDBJ databases">
        <authorList>
            <person name="Mesa V."/>
        </authorList>
    </citation>
    <scope>NUCLEOTIDE SEQUENCE</scope>
    <source>
        <strain evidence="1">CC3_PB</strain>
    </source>
</reference>